<dbReference type="PRINTS" id="PR00122">
    <property type="entry name" value="VACATPASE"/>
</dbReference>
<dbReference type="InterPro" id="IPR002379">
    <property type="entry name" value="ATPase_proteolipid_c-like_dom"/>
</dbReference>
<dbReference type="SUPFAM" id="SSF81333">
    <property type="entry name" value="F1F0 ATP synthase subunit C"/>
    <property type="match status" value="1"/>
</dbReference>
<dbReference type="AlphaFoldDB" id="A0A915KXJ9"/>
<reference evidence="12" key="1">
    <citation type="submission" date="2022-11" db="UniProtKB">
        <authorList>
            <consortium name="WormBaseParasite"/>
        </authorList>
    </citation>
    <scope>IDENTIFICATION</scope>
</reference>
<keyword evidence="4 9" id="KW-0812">Transmembrane</keyword>
<keyword evidence="3" id="KW-0813">Transport</keyword>
<evidence type="ECO:0000256" key="7">
    <source>
        <dbReference type="ARBA" id="ARBA00023136"/>
    </source>
</evidence>
<evidence type="ECO:0000256" key="2">
    <source>
        <dbReference type="ARBA" id="ARBA00007296"/>
    </source>
</evidence>
<evidence type="ECO:0000313" key="11">
    <source>
        <dbReference type="Proteomes" id="UP000887565"/>
    </source>
</evidence>
<evidence type="ECO:0000259" key="10">
    <source>
        <dbReference type="Pfam" id="PF00137"/>
    </source>
</evidence>
<comment type="subcellular location">
    <subcellularLocation>
        <location evidence="1">Membrane</location>
        <topology evidence="1">Multi-pass membrane protein</topology>
    </subcellularLocation>
</comment>
<evidence type="ECO:0000256" key="1">
    <source>
        <dbReference type="ARBA" id="ARBA00004141"/>
    </source>
</evidence>
<organism evidence="11 12">
    <name type="scientific">Romanomermis culicivorax</name>
    <name type="common">Nematode worm</name>
    <dbReference type="NCBI Taxonomy" id="13658"/>
    <lineage>
        <taxon>Eukaryota</taxon>
        <taxon>Metazoa</taxon>
        <taxon>Ecdysozoa</taxon>
        <taxon>Nematoda</taxon>
        <taxon>Enoplea</taxon>
        <taxon>Dorylaimia</taxon>
        <taxon>Mermithida</taxon>
        <taxon>Mermithoidea</taxon>
        <taxon>Mermithidae</taxon>
        <taxon>Romanomermis</taxon>
    </lineage>
</organism>
<dbReference type="Gene3D" id="1.20.120.610">
    <property type="entry name" value="lithium bound rotor ring of v- atpase"/>
    <property type="match status" value="1"/>
</dbReference>
<comment type="similarity">
    <text evidence="2">Belongs to the V-ATPase proteolipid subunit family.</text>
</comment>
<comment type="subunit">
    <text evidence="8">V-ATPase is a heteromultimeric enzyme made up of two complexes: the ATP-hydrolytic V1 complex and the proton translocation V0 complex. The V1 complex consists of three catalytic AB heterodimers that form a heterohexamer, three peripheral stalks each consisting of EG heterodimers, one central rotor including subunits D and F, and the regulatory subunits C and H. The proton translocation complex V0 consists of the proton transport subunit a, a ring of proteolipid subunits c9c'', rotary subunit d, subunits e and f, and the accessory subunits vah-19/Ac45 and vah-20/PRR.</text>
</comment>
<evidence type="ECO:0000256" key="4">
    <source>
        <dbReference type="ARBA" id="ARBA00022692"/>
    </source>
</evidence>
<evidence type="ECO:0000256" key="8">
    <source>
        <dbReference type="ARBA" id="ARBA00046574"/>
    </source>
</evidence>
<dbReference type="CDD" id="cd18176">
    <property type="entry name" value="ATP-synt_Vo_c_ATP6C_rpt2"/>
    <property type="match status" value="1"/>
</dbReference>
<keyword evidence="7 9" id="KW-0472">Membrane</keyword>
<dbReference type="WBParaSite" id="nRc.2.0.1.t43531-RA">
    <property type="protein sequence ID" value="nRc.2.0.1.t43531-RA"/>
    <property type="gene ID" value="nRc.2.0.1.g43531"/>
</dbReference>
<dbReference type="GO" id="GO:0033179">
    <property type="term" value="C:proton-transporting V-type ATPase, V0 domain"/>
    <property type="evidence" value="ECO:0007669"/>
    <property type="project" value="InterPro"/>
</dbReference>
<evidence type="ECO:0000256" key="5">
    <source>
        <dbReference type="ARBA" id="ARBA00022989"/>
    </source>
</evidence>
<dbReference type="PANTHER" id="PTHR10263">
    <property type="entry name" value="V-TYPE PROTON ATPASE PROTEOLIPID SUBUNIT"/>
    <property type="match status" value="1"/>
</dbReference>
<dbReference type="InterPro" id="IPR000245">
    <property type="entry name" value="ATPase_proteolipid_csu"/>
</dbReference>
<dbReference type="Proteomes" id="UP000887565">
    <property type="component" value="Unplaced"/>
</dbReference>
<accession>A0A915KXJ9</accession>
<dbReference type="Pfam" id="PF00137">
    <property type="entry name" value="ATP-synt_C"/>
    <property type="match status" value="1"/>
</dbReference>
<evidence type="ECO:0000313" key="12">
    <source>
        <dbReference type="WBParaSite" id="nRc.2.0.1.t43531-RA"/>
    </source>
</evidence>
<feature type="transmembrane region" description="Helical" evidence="9">
    <location>
        <begin position="50"/>
        <end position="75"/>
    </location>
</feature>
<name>A0A915KXJ9_ROMCU</name>
<evidence type="ECO:0000256" key="9">
    <source>
        <dbReference type="SAM" id="Phobius"/>
    </source>
</evidence>
<keyword evidence="6" id="KW-0406">Ion transport</keyword>
<feature type="transmembrane region" description="Helical" evidence="9">
    <location>
        <begin position="12"/>
        <end position="38"/>
    </location>
</feature>
<dbReference type="InterPro" id="IPR035921">
    <property type="entry name" value="F/V-ATP_Csub_sf"/>
</dbReference>
<evidence type="ECO:0000256" key="3">
    <source>
        <dbReference type="ARBA" id="ARBA00022448"/>
    </source>
</evidence>
<proteinExistence type="inferred from homology"/>
<keyword evidence="5 9" id="KW-1133">Transmembrane helix</keyword>
<dbReference type="GO" id="GO:0046961">
    <property type="term" value="F:proton-transporting ATPase activity, rotational mechanism"/>
    <property type="evidence" value="ECO:0007669"/>
    <property type="project" value="InterPro"/>
</dbReference>
<feature type="domain" description="V-ATPase proteolipid subunit C-like" evidence="10">
    <location>
        <begin position="17"/>
        <end position="75"/>
    </location>
</feature>
<keyword evidence="11" id="KW-1185">Reference proteome</keyword>
<protein>
    <submittedName>
        <fullName evidence="12">V-ATPase proteolipid subunit C-like domain-containing protein</fullName>
    </submittedName>
</protein>
<evidence type="ECO:0000256" key="6">
    <source>
        <dbReference type="ARBA" id="ARBA00023065"/>
    </source>
</evidence>
<sequence length="80" mass="8069">MNADSDKGCKAIGFTSLASGISVGFSSLVAGFAIGVLGDAGIRATALQPNLYTTVVLITGFAMVAGMYGLVVSLIQIARK</sequence>